<evidence type="ECO:0000256" key="4">
    <source>
        <dbReference type="ARBA" id="ARBA00023136"/>
    </source>
</evidence>
<dbReference type="PRINTS" id="PR00237">
    <property type="entry name" value="GPCRRHODOPSN"/>
</dbReference>
<feature type="transmembrane region" description="Helical" evidence="7">
    <location>
        <begin position="958"/>
        <end position="982"/>
    </location>
</feature>
<feature type="region of interest" description="Disordered" evidence="6">
    <location>
        <begin position="654"/>
        <end position="691"/>
    </location>
</feature>
<evidence type="ECO:0000256" key="2">
    <source>
        <dbReference type="ARBA" id="ARBA00022692"/>
    </source>
</evidence>
<feature type="transmembrane region" description="Helical" evidence="7">
    <location>
        <begin position="145"/>
        <end position="164"/>
    </location>
</feature>
<feature type="compositionally biased region" description="Basic and acidic residues" evidence="6">
    <location>
        <begin position="732"/>
        <end position="747"/>
    </location>
</feature>
<dbReference type="PROSITE" id="PS50262">
    <property type="entry name" value="G_PROTEIN_RECEP_F1_2"/>
    <property type="match status" value="1"/>
</dbReference>
<feature type="region of interest" description="Disordered" evidence="6">
    <location>
        <begin position="766"/>
        <end position="801"/>
    </location>
</feature>
<feature type="compositionally biased region" description="Polar residues" evidence="6">
    <location>
        <begin position="857"/>
        <end position="875"/>
    </location>
</feature>
<dbReference type="InterPro" id="IPR052954">
    <property type="entry name" value="GPCR-Ligand_Int"/>
</dbReference>
<dbReference type="CDD" id="cd14978">
    <property type="entry name" value="7tmA_FMRFamide_R-like"/>
    <property type="match status" value="1"/>
</dbReference>
<protein>
    <submittedName>
        <fullName evidence="10">Uncharacterized protein LOC101854910</fullName>
    </submittedName>
</protein>
<reference evidence="10" key="1">
    <citation type="submission" date="2025-08" db="UniProtKB">
        <authorList>
            <consortium name="RefSeq"/>
        </authorList>
    </citation>
    <scope>IDENTIFICATION</scope>
</reference>
<feature type="domain" description="G-protein coupled receptors family 1 profile" evidence="8">
    <location>
        <begin position="83"/>
        <end position="284"/>
    </location>
</feature>
<dbReference type="PROSITE" id="PS00237">
    <property type="entry name" value="G_PROTEIN_RECEP_F1_1"/>
    <property type="match status" value="1"/>
</dbReference>
<dbReference type="InterPro" id="IPR000276">
    <property type="entry name" value="GPCR_Rhodpsn"/>
</dbReference>
<keyword evidence="5" id="KW-0807">Transducer</keyword>
<comment type="subcellular location">
    <subcellularLocation>
        <location evidence="1">Membrane</location>
    </subcellularLocation>
</comment>
<evidence type="ECO:0000256" key="1">
    <source>
        <dbReference type="ARBA" id="ARBA00004370"/>
    </source>
</evidence>
<feature type="compositionally biased region" description="Basic residues" evidence="6">
    <location>
        <begin position="935"/>
        <end position="944"/>
    </location>
</feature>
<name>A0ABM0K8G7_APLCA</name>
<feature type="compositionally biased region" description="Polar residues" evidence="6">
    <location>
        <begin position="889"/>
        <end position="934"/>
    </location>
</feature>
<organism evidence="9 10">
    <name type="scientific">Aplysia californica</name>
    <name type="common">California sea hare</name>
    <dbReference type="NCBI Taxonomy" id="6500"/>
    <lineage>
        <taxon>Eukaryota</taxon>
        <taxon>Metazoa</taxon>
        <taxon>Spiralia</taxon>
        <taxon>Lophotrochozoa</taxon>
        <taxon>Mollusca</taxon>
        <taxon>Gastropoda</taxon>
        <taxon>Heterobranchia</taxon>
        <taxon>Euthyneura</taxon>
        <taxon>Tectipleura</taxon>
        <taxon>Aplysiida</taxon>
        <taxon>Aplysioidea</taxon>
        <taxon>Aplysiidae</taxon>
        <taxon>Aplysia</taxon>
    </lineage>
</organism>
<feature type="compositionally biased region" description="Acidic residues" evidence="6">
    <location>
        <begin position="663"/>
        <end position="681"/>
    </location>
</feature>
<keyword evidence="5" id="KW-0675">Receptor</keyword>
<feature type="transmembrane region" description="Helical" evidence="7">
    <location>
        <begin position="242"/>
        <end position="267"/>
    </location>
</feature>
<evidence type="ECO:0000256" key="5">
    <source>
        <dbReference type="RuleBase" id="RU000688"/>
    </source>
</evidence>
<dbReference type="PANTHER" id="PTHR46641:SF25">
    <property type="entry name" value="CNMAMIDE RECEPTOR-RELATED"/>
    <property type="match status" value="1"/>
</dbReference>
<dbReference type="GeneID" id="101854910"/>
<keyword evidence="2 5" id="KW-0812">Transmembrane</keyword>
<feature type="transmembrane region" description="Helical" evidence="7">
    <location>
        <begin position="994"/>
        <end position="1018"/>
    </location>
</feature>
<feature type="compositionally biased region" description="Polar residues" evidence="6">
    <location>
        <begin position="766"/>
        <end position="796"/>
    </location>
</feature>
<dbReference type="SUPFAM" id="SSF81321">
    <property type="entry name" value="Family A G protein-coupled receptor-like"/>
    <property type="match status" value="2"/>
</dbReference>
<feature type="region of interest" description="Disordered" evidence="6">
    <location>
        <begin position="278"/>
        <end position="312"/>
    </location>
</feature>
<dbReference type="Proteomes" id="UP000694888">
    <property type="component" value="Unplaced"/>
</dbReference>
<keyword evidence="5" id="KW-0297">G-protein coupled receptor</keyword>
<keyword evidence="9" id="KW-1185">Reference proteome</keyword>
<evidence type="ECO:0000256" key="3">
    <source>
        <dbReference type="ARBA" id="ARBA00022989"/>
    </source>
</evidence>
<feature type="transmembrane region" description="Helical" evidence="7">
    <location>
        <begin position="103"/>
        <end position="125"/>
    </location>
</feature>
<sequence>MRHLIADKAAGPLAIATNFISKRLDEKVHVFNGYVIQNDLANGSSTNTGDSNDVKMEDTMEFRVATALWIYVAPAILVVGTVGSLVSLLVLCQPSMRRQSTMFYLSMLAVGDLMVLYTGLVRLWLEETQDIYLRLTSSLACRAHTFFVYLSLDFSVWVLVAVCIDRCLIVSWPHRAKRWCSRKRALCAVVAIFVVMAAINAHFFWTYGLETQQEESRIAGDSELRCYMDLSSPTSVLFIQKVWPWIDLCVYFLIPFVLILACNVIIIRQLVRSDRKMADHRRRSGRSKVMDDVPQKGSKTGQSKTRSPKARCNSRVSDFDLNRAMSGVSESNNCCQAERVVRSVVEKHRTDHDKGQINQVKDSINYRKDLSDLEQDITNNENDLADNKKGLPNHEEGTVNHENDVFEHQKDLTNPGPSVLLESGKLSDVTPLESTIQKQLRRESDDGVTASVTDMPVDITCRGAAVLSSKDSHCTTSKNSVADSCVGLENFSSQNELEVWGVDDGSQTSPENEGKLDSTHERKVQGLVVTPFSALYLSSSLSPVGVDCLTPTDTEPGRISLGVGKSMIDKSISDVWESYVLDEKKYGCSAGEEIVVSDHVCSHGKDSINLKRNGYKKVFVPPSQTVTSTSGRGRQVFTIENTLRGFFTKTTRERKDSEKQFIDDVEEEEEEEGEEVEEEEENPRNEDAGPTEQVDFQVLEQRIDTPVQESVTMTKSPHHGSRRRSHSAKVWPQEETKDPSFFEDTHNEASCSPVSMIKLSLQNNSAHLEQPGDSKQTSPAWRSPKTAQNPETSTNWDENERDGFTKYAMKTLKQQTRIEIRNEFKSQSRSQPFTIKVENTRDGSSLAQSTLYVTGTDTDFNSNIDKQNTTNSPQKKTPAPLSIIDATESLRNTLPSKIDTKSNSRNTPRSIIDHTASSKNTSPSALDATGSSTKNPKHVPKRQTSKTTRSTSSVSKTLIAITVAFLLLNSPINVYIIVYTYVAEENQPLASARLHLGWTLTNCLMYLNQALHVFLYCLTGPRFRQELAGIEDTGTKAW</sequence>
<feature type="region of interest" description="Disordered" evidence="6">
    <location>
        <begin position="857"/>
        <end position="950"/>
    </location>
</feature>
<feature type="compositionally biased region" description="Basic residues" evidence="6">
    <location>
        <begin position="716"/>
        <end position="727"/>
    </location>
</feature>
<feature type="transmembrane region" description="Helical" evidence="7">
    <location>
        <begin position="68"/>
        <end position="91"/>
    </location>
</feature>
<feature type="region of interest" description="Disordered" evidence="6">
    <location>
        <begin position="703"/>
        <end position="747"/>
    </location>
</feature>
<keyword evidence="3 7" id="KW-1133">Transmembrane helix</keyword>
<gene>
    <name evidence="10" type="primary">LOC101854910</name>
</gene>
<evidence type="ECO:0000313" key="9">
    <source>
        <dbReference type="Proteomes" id="UP000694888"/>
    </source>
</evidence>
<dbReference type="RefSeq" id="XP_005111312.3">
    <property type="nucleotide sequence ID" value="XM_005111255.3"/>
</dbReference>
<comment type="similarity">
    <text evidence="5">Belongs to the G-protein coupled receptor 1 family.</text>
</comment>
<accession>A0ABM0K8G7</accession>
<dbReference type="Pfam" id="PF00001">
    <property type="entry name" value="7tm_1"/>
    <property type="match status" value="1"/>
</dbReference>
<evidence type="ECO:0000259" key="8">
    <source>
        <dbReference type="PROSITE" id="PS50262"/>
    </source>
</evidence>
<dbReference type="Gene3D" id="1.20.1070.10">
    <property type="entry name" value="Rhodopsin 7-helix transmembrane proteins"/>
    <property type="match status" value="2"/>
</dbReference>
<feature type="transmembrane region" description="Helical" evidence="7">
    <location>
        <begin position="185"/>
        <end position="205"/>
    </location>
</feature>
<evidence type="ECO:0000256" key="6">
    <source>
        <dbReference type="SAM" id="MobiDB-lite"/>
    </source>
</evidence>
<evidence type="ECO:0000313" key="10">
    <source>
        <dbReference type="RefSeq" id="XP_005111312.3"/>
    </source>
</evidence>
<dbReference type="PANTHER" id="PTHR46641">
    <property type="entry name" value="FMRFAMIDE RECEPTOR-RELATED"/>
    <property type="match status" value="1"/>
</dbReference>
<keyword evidence="4 7" id="KW-0472">Membrane</keyword>
<proteinExistence type="inferred from homology"/>
<evidence type="ECO:0000256" key="7">
    <source>
        <dbReference type="SAM" id="Phobius"/>
    </source>
</evidence>
<dbReference type="InterPro" id="IPR017452">
    <property type="entry name" value="GPCR_Rhodpsn_7TM"/>
</dbReference>